<keyword evidence="10" id="KW-0476">Mercury</keyword>
<organism evidence="16 17">
    <name type="scientific">Meinhardsimonia xiamenensis</name>
    <dbReference type="NCBI Taxonomy" id="990712"/>
    <lineage>
        <taxon>Bacteria</taxon>
        <taxon>Pseudomonadati</taxon>
        <taxon>Pseudomonadota</taxon>
        <taxon>Alphaproteobacteria</taxon>
        <taxon>Rhodobacterales</taxon>
        <taxon>Paracoccaceae</taxon>
        <taxon>Meinhardsimonia</taxon>
    </lineage>
</organism>
<dbReference type="OrthoDB" id="9813737at2"/>
<name>A0A1G8XVC8_9RHOB</name>
<protein>
    <recommendedName>
        <fullName evidence="3">Mercuric transport protein MerT</fullName>
    </recommendedName>
    <alternativeName>
        <fullName evidence="13">Mercury ion transport protein</fullName>
    </alternativeName>
</protein>
<evidence type="ECO:0000256" key="15">
    <source>
        <dbReference type="SAM" id="Phobius"/>
    </source>
</evidence>
<proteinExistence type="inferred from homology"/>
<evidence type="ECO:0000256" key="1">
    <source>
        <dbReference type="ARBA" id="ARBA00004429"/>
    </source>
</evidence>
<dbReference type="GO" id="GO:0046872">
    <property type="term" value="F:metal ion binding"/>
    <property type="evidence" value="ECO:0007669"/>
    <property type="project" value="UniProtKB-KW"/>
</dbReference>
<dbReference type="GO" id="GO:0015097">
    <property type="term" value="F:mercury ion transmembrane transporter activity"/>
    <property type="evidence" value="ECO:0007669"/>
    <property type="project" value="InterPro"/>
</dbReference>
<dbReference type="Pfam" id="PF02411">
    <property type="entry name" value="MerT"/>
    <property type="match status" value="1"/>
</dbReference>
<evidence type="ECO:0000256" key="4">
    <source>
        <dbReference type="ARBA" id="ARBA00022448"/>
    </source>
</evidence>
<feature type="transmembrane region" description="Helical" evidence="15">
    <location>
        <begin position="21"/>
        <end position="44"/>
    </location>
</feature>
<keyword evidence="6" id="KW-1003">Cell membrane</keyword>
<dbReference type="EMBL" id="FNFV01000001">
    <property type="protein sequence ID" value="SDJ93730.1"/>
    <property type="molecule type" value="Genomic_DNA"/>
</dbReference>
<gene>
    <name evidence="16" type="ORF">SAMN05216257_10150</name>
</gene>
<sequence length="130" mass="13825">MSSGDELHARSDEGGETGVRLAAAGGIAGALAMTSCCVLPLVAFSLGASGAWIGRMGALYPYKWYFFAFAGASLAYGFWKLYRPARPACADGRCTRPLNRGVMKAALWTASGLTLLAVFFPYLSPWLIGY</sequence>
<evidence type="ECO:0000256" key="6">
    <source>
        <dbReference type="ARBA" id="ARBA00022475"/>
    </source>
</evidence>
<dbReference type="Proteomes" id="UP000199328">
    <property type="component" value="Unassembled WGS sequence"/>
</dbReference>
<evidence type="ECO:0000256" key="9">
    <source>
        <dbReference type="ARBA" id="ARBA00022723"/>
    </source>
</evidence>
<reference evidence="17" key="1">
    <citation type="submission" date="2016-10" db="EMBL/GenBank/DDBJ databases">
        <authorList>
            <person name="Varghese N."/>
            <person name="Submissions S."/>
        </authorList>
    </citation>
    <scope>NUCLEOTIDE SEQUENCE [LARGE SCALE GENOMIC DNA]</scope>
    <source>
        <strain evidence="17">CGMCC 1.10789</strain>
    </source>
</reference>
<dbReference type="GO" id="GO:0005886">
    <property type="term" value="C:plasma membrane"/>
    <property type="evidence" value="ECO:0007669"/>
    <property type="project" value="UniProtKB-SubCell"/>
</dbReference>
<keyword evidence="8 15" id="KW-0812">Transmembrane</keyword>
<comment type="similarity">
    <text evidence="2">Belongs to the MerT family.</text>
</comment>
<keyword evidence="17" id="KW-1185">Reference proteome</keyword>
<keyword evidence="4" id="KW-0813">Transport</keyword>
<dbReference type="InterPro" id="IPR003457">
    <property type="entry name" value="Transprt_MerT"/>
</dbReference>
<evidence type="ECO:0000256" key="8">
    <source>
        <dbReference type="ARBA" id="ARBA00022692"/>
    </source>
</evidence>
<keyword evidence="12 15" id="KW-0472">Membrane</keyword>
<dbReference type="AlphaFoldDB" id="A0A1G8XVC8"/>
<evidence type="ECO:0000256" key="10">
    <source>
        <dbReference type="ARBA" id="ARBA00022914"/>
    </source>
</evidence>
<evidence type="ECO:0000256" key="3">
    <source>
        <dbReference type="ARBA" id="ARBA00017053"/>
    </source>
</evidence>
<feature type="transmembrane region" description="Helical" evidence="15">
    <location>
        <begin position="102"/>
        <end position="123"/>
    </location>
</feature>
<evidence type="ECO:0000256" key="7">
    <source>
        <dbReference type="ARBA" id="ARBA00022519"/>
    </source>
</evidence>
<evidence type="ECO:0000256" key="2">
    <source>
        <dbReference type="ARBA" id="ARBA00008224"/>
    </source>
</evidence>
<keyword evidence="11 15" id="KW-1133">Transmembrane helix</keyword>
<keyword evidence="9" id="KW-0479">Metal-binding</keyword>
<evidence type="ECO:0000313" key="17">
    <source>
        <dbReference type="Proteomes" id="UP000199328"/>
    </source>
</evidence>
<evidence type="ECO:0000313" key="16">
    <source>
        <dbReference type="EMBL" id="SDJ93730.1"/>
    </source>
</evidence>
<accession>A0A1G8XVC8</accession>
<dbReference type="STRING" id="990712.SAMN05216257_10150"/>
<evidence type="ECO:0000256" key="13">
    <source>
        <dbReference type="ARBA" id="ARBA00030934"/>
    </source>
</evidence>
<evidence type="ECO:0000256" key="12">
    <source>
        <dbReference type="ARBA" id="ARBA00023136"/>
    </source>
</evidence>
<comment type="function">
    <text evidence="14">Involved in mercury resistance. Probably transfers a mercuric ion from the periplasmic Hg(2+)-binding protein MerP to the cytoplasmic mercuric reductase MerA.</text>
</comment>
<evidence type="ECO:0000256" key="5">
    <source>
        <dbReference type="ARBA" id="ARBA00022466"/>
    </source>
</evidence>
<comment type="subcellular location">
    <subcellularLocation>
        <location evidence="1">Cell inner membrane</location>
        <topology evidence="1">Multi-pass membrane protein</topology>
    </subcellularLocation>
</comment>
<feature type="transmembrane region" description="Helical" evidence="15">
    <location>
        <begin position="64"/>
        <end position="82"/>
    </location>
</feature>
<evidence type="ECO:0000256" key="11">
    <source>
        <dbReference type="ARBA" id="ARBA00022989"/>
    </source>
</evidence>
<keyword evidence="7" id="KW-0997">Cell inner membrane</keyword>
<keyword evidence="5" id="KW-0475">Mercuric resistance</keyword>
<evidence type="ECO:0000256" key="14">
    <source>
        <dbReference type="ARBA" id="ARBA00045720"/>
    </source>
</evidence>